<dbReference type="PANTHER" id="PTHR33112:SF12">
    <property type="entry name" value="HETEROKARYON INCOMPATIBILITY DOMAIN-CONTAINING PROTEIN"/>
    <property type="match status" value="1"/>
</dbReference>
<feature type="domain" description="Heterokaryon incompatibility" evidence="1">
    <location>
        <begin position="192"/>
        <end position="339"/>
    </location>
</feature>
<evidence type="ECO:0000313" key="2">
    <source>
        <dbReference type="EMBL" id="KAK0670033.1"/>
    </source>
</evidence>
<dbReference type="Proteomes" id="UP001174997">
    <property type="component" value="Unassembled WGS sequence"/>
</dbReference>
<proteinExistence type="predicted"/>
<organism evidence="2 3">
    <name type="scientific">Cercophora samala</name>
    <dbReference type="NCBI Taxonomy" id="330535"/>
    <lineage>
        <taxon>Eukaryota</taxon>
        <taxon>Fungi</taxon>
        <taxon>Dikarya</taxon>
        <taxon>Ascomycota</taxon>
        <taxon>Pezizomycotina</taxon>
        <taxon>Sordariomycetes</taxon>
        <taxon>Sordariomycetidae</taxon>
        <taxon>Sordariales</taxon>
        <taxon>Lasiosphaeriaceae</taxon>
        <taxon>Cercophora</taxon>
    </lineage>
</organism>
<dbReference type="Pfam" id="PF06985">
    <property type="entry name" value="HET"/>
    <property type="match status" value="1"/>
</dbReference>
<evidence type="ECO:0000313" key="3">
    <source>
        <dbReference type="Proteomes" id="UP001174997"/>
    </source>
</evidence>
<accession>A0AA39ZFG7</accession>
<dbReference type="EMBL" id="JAULSY010000036">
    <property type="protein sequence ID" value="KAK0670033.1"/>
    <property type="molecule type" value="Genomic_DNA"/>
</dbReference>
<evidence type="ECO:0000259" key="1">
    <source>
        <dbReference type="Pfam" id="PF06985"/>
    </source>
</evidence>
<protein>
    <submittedName>
        <fullName evidence="2">Heterokaryon incompatibility protein-domain-containing protein</fullName>
    </submittedName>
</protein>
<keyword evidence="3" id="KW-1185">Reference proteome</keyword>
<sequence>MEQFCIPDLCQYCSRIPFDWLHADSSISFGNYSSWDIGTASRIRTSTCPVCRLVSELLYRHAKKPMIFTFDPDTTPLCLKWDYGKDAAFPTRRCFLIGTSDTLKAGNTPIGLSFLAANHREHGQSNLLHYELPEVIDLARTIGWIKECSEKHQCVVTSAVDAFEAAYPGLEFLRYIDVHDGCVVELRDIVQYVALSYVWGSVPSFRITKANRKSLMRRGGINTAWNLLPETIRDAITLTRKLGLRYLWVDSLCLVQNDPGDLEAGIEVMDQVYERAWVTIVAVSGFNASAGLPGIEPGSRPQKYQGHEIKPGIFLGKIVSGALLLEETPHDTRAWTLQERILSRRILYFFEDQVVFRYNKVECHEKLNDTVIQPDNSLYRAMEQLEKSAFDALQVYSNLIWNYSRRSLGNDSDVLRAIGGIMRRVSLKLRYPLVQGLPVAYLDAFLLFKGTSLVRRPGFPSYSWAGWRGEVLTVFMSKFKSLFEIEVWLSSRSTWIVWYITDTNGRTAPISDQVSPVDRQALQRNVDEKRSWLYPEVPPVLFEGVLSGLPSLERMPSSMPNPKPYPLLRFWTLVVSLKILITDVFTYEARLLGKNDEDCGWVSLDGFENSESDAVLGDGNSIEVVILSEGCPQSAFFNDGKRVGNLLRLTEREHTYGLYYNVILVEWDGGIAERRGFGWIRKDALPLSCHPGPVWKEITMG</sequence>
<reference evidence="2" key="1">
    <citation type="submission" date="2023-06" db="EMBL/GenBank/DDBJ databases">
        <title>Genome-scale phylogeny and comparative genomics of the fungal order Sordariales.</title>
        <authorList>
            <consortium name="Lawrence Berkeley National Laboratory"/>
            <person name="Hensen N."/>
            <person name="Bonometti L."/>
            <person name="Westerberg I."/>
            <person name="Brannstrom I.O."/>
            <person name="Guillou S."/>
            <person name="Cros-Aarteil S."/>
            <person name="Calhoun S."/>
            <person name="Haridas S."/>
            <person name="Kuo A."/>
            <person name="Mondo S."/>
            <person name="Pangilinan J."/>
            <person name="Riley R."/>
            <person name="Labutti K."/>
            <person name="Andreopoulos B."/>
            <person name="Lipzen A."/>
            <person name="Chen C."/>
            <person name="Yanf M."/>
            <person name="Daum C."/>
            <person name="Ng V."/>
            <person name="Clum A."/>
            <person name="Steindorff A."/>
            <person name="Ohm R."/>
            <person name="Martin F."/>
            <person name="Silar P."/>
            <person name="Natvig D."/>
            <person name="Lalanne C."/>
            <person name="Gautier V."/>
            <person name="Ament-Velasquez S.L."/>
            <person name="Kruys A."/>
            <person name="Hutchinson M.I."/>
            <person name="Powell A.J."/>
            <person name="Barry K."/>
            <person name="Miller A.N."/>
            <person name="Grigoriev I.V."/>
            <person name="Debuchy R."/>
            <person name="Gladieux P."/>
            <person name="Thoren M.H."/>
            <person name="Johannesson H."/>
        </authorList>
    </citation>
    <scope>NUCLEOTIDE SEQUENCE</scope>
    <source>
        <strain evidence="2">CBS 307.81</strain>
    </source>
</reference>
<name>A0AA39ZFG7_9PEZI</name>
<gene>
    <name evidence="2" type="ORF">QBC41DRAFT_98709</name>
</gene>
<comment type="caution">
    <text evidence="2">The sequence shown here is derived from an EMBL/GenBank/DDBJ whole genome shotgun (WGS) entry which is preliminary data.</text>
</comment>
<dbReference type="InterPro" id="IPR010730">
    <property type="entry name" value="HET"/>
</dbReference>
<dbReference type="PANTHER" id="PTHR33112">
    <property type="entry name" value="DOMAIN PROTEIN, PUTATIVE-RELATED"/>
    <property type="match status" value="1"/>
</dbReference>
<dbReference type="AlphaFoldDB" id="A0AA39ZFG7"/>